<dbReference type="Proteomes" id="UP000501602">
    <property type="component" value="Chromosome"/>
</dbReference>
<dbReference type="NCBIfam" id="TIGR03647">
    <property type="entry name" value="Na_symport_sm"/>
    <property type="match status" value="1"/>
</dbReference>
<proteinExistence type="predicted"/>
<dbReference type="Pfam" id="PF13937">
    <property type="entry name" value="DUF4212"/>
    <property type="match status" value="1"/>
</dbReference>
<keyword evidence="1" id="KW-1133">Transmembrane helix</keyword>
<organism evidence="3 4">
    <name type="scientific">Ferrimonas lipolytica</name>
    <dbReference type="NCBI Taxonomy" id="2724191"/>
    <lineage>
        <taxon>Bacteria</taxon>
        <taxon>Pseudomonadati</taxon>
        <taxon>Pseudomonadota</taxon>
        <taxon>Gammaproteobacteria</taxon>
        <taxon>Alteromonadales</taxon>
        <taxon>Ferrimonadaceae</taxon>
        <taxon>Ferrimonas</taxon>
    </lineage>
</organism>
<accession>A0A6H1UCQ5</accession>
<dbReference type="RefSeq" id="WP_168660126.1">
    <property type="nucleotide sequence ID" value="NZ_CP051180.1"/>
</dbReference>
<dbReference type="KEGG" id="fes:HER31_08255"/>
<sequence>MAFESNDQAKAYWRENLRLMLGLLAIWFVVSYGFGILLVDPLNAVSFGGFKLGFWFAQQGAIYVFVGLIFFYVSKMNALDKKYNVHED</sequence>
<reference evidence="3 4" key="1">
    <citation type="submission" date="2020-04" db="EMBL/GenBank/DDBJ databases">
        <title>Ferrimonas sp. S7 isolated from sea water.</title>
        <authorList>
            <person name="Bae S.S."/>
            <person name="Baek K."/>
        </authorList>
    </citation>
    <scope>NUCLEOTIDE SEQUENCE [LARGE SCALE GENOMIC DNA]</scope>
    <source>
        <strain evidence="3 4">S7</strain>
    </source>
</reference>
<feature type="transmembrane region" description="Helical" evidence="1">
    <location>
        <begin position="21"/>
        <end position="40"/>
    </location>
</feature>
<dbReference type="EMBL" id="CP051180">
    <property type="protein sequence ID" value="QIZ76865.1"/>
    <property type="molecule type" value="Genomic_DNA"/>
</dbReference>
<feature type="transmembrane region" description="Helical" evidence="1">
    <location>
        <begin position="52"/>
        <end position="73"/>
    </location>
</feature>
<keyword evidence="4" id="KW-1185">Reference proteome</keyword>
<feature type="domain" description="Sodium symporter small subunit" evidence="2">
    <location>
        <begin position="9"/>
        <end position="86"/>
    </location>
</feature>
<evidence type="ECO:0000259" key="2">
    <source>
        <dbReference type="Pfam" id="PF13937"/>
    </source>
</evidence>
<name>A0A6H1UCQ5_9GAMM</name>
<evidence type="ECO:0000256" key="1">
    <source>
        <dbReference type="SAM" id="Phobius"/>
    </source>
</evidence>
<dbReference type="AlphaFoldDB" id="A0A6H1UCQ5"/>
<keyword evidence="1" id="KW-0812">Transmembrane</keyword>
<evidence type="ECO:0000313" key="3">
    <source>
        <dbReference type="EMBL" id="QIZ76865.1"/>
    </source>
</evidence>
<evidence type="ECO:0000313" key="4">
    <source>
        <dbReference type="Proteomes" id="UP000501602"/>
    </source>
</evidence>
<keyword evidence="1" id="KW-0472">Membrane</keyword>
<protein>
    <submittedName>
        <fullName evidence="3">DUF4212 domain-containing protein</fullName>
    </submittedName>
</protein>
<dbReference type="InterPro" id="IPR019886">
    <property type="entry name" value="Na_symporter_ssu"/>
</dbReference>
<gene>
    <name evidence="3" type="ORF">HER31_08255</name>
</gene>